<dbReference type="OrthoDB" id="9909019at2759"/>
<evidence type="ECO:0000256" key="10">
    <source>
        <dbReference type="RuleBase" id="RU079119"/>
    </source>
</evidence>
<evidence type="ECO:0000259" key="12">
    <source>
        <dbReference type="Pfam" id="PF01529"/>
    </source>
</evidence>
<accession>A0A9W8E364</accession>
<feature type="region of interest" description="Disordered" evidence="11">
    <location>
        <begin position="105"/>
        <end position="129"/>
    </location>
</feature>
<comment type="subcellular location">
    <subcellularLocation>
        <location evidence="1">Membrane</location>
        <topology evidence="1">Multi-pass membrane protein</topology>
    </subcellularLocation>
</comment>
<keyword evidence="5 10" id="KW-0472">Membrane</keyword>
<evidence type="ECO:0000256" key="9">
    <source>
        <dbReference type="ARBA" id="ARBA00048048"/>
    </source>
</evidence>
<evidence type="ECO:0000313" key="13">
    <source>
        <dbReference type="EMBL" id="KAJ1967186.1"/>
    </source>
</evidence>
<feature type="transmembrane region" description="Helical" evidence="10">
    <location>
        <begin position="23"/>
        <end position="43"/>
    </location>
</feature>
<keyword evidence="8 10" id="KW-0012">Acyltransferase</keyword>
<dbReference type="Pfam" id="PF01529">
    <property type="entry name" value="DHHC"/>
    <property type="match status" value="1"/>
</dbReference>
<dbReference type="InterPro" id="IPR039859">
    <property type="entry name" value="PFA4/ZDH16/20/ERF2-like"/>
</dbReference>
<sequence length="463" mass="52085">MEPLNQMASQSILPTTGSSRGRFMRILGVFPVLFGFAIIFWSYYTYVGKVCRTVWSQRVGQALAYLIVYHVLFGMFVWCYLQCILTSPGTSPRNTYQGDEDTVIEEEENRNELSEEPEEDPAQHHSVRANNPLGTVLPQPIANLISQGEFGVENNAHPEEAVCVTLSGDTSQELVVDEVGTYSPEDDTSPKLTHGLPLTADQPVNTTGEISRPSTHASRSPLLPPVVGQLERSTGGRQRSYTNQSTLNGQVGHHLNVPFQHVTFKVNGKIRFCRKCQAYKPDRAHHCSACQVCVLKMDHHCPWINNCVGWGNQKAFLLFLFWGSLYCGYCLATTLPVFIDQLLDGELEKASGLHLLFLVLVSGLFTISLTVFIGFQLYLLFRNVTTIETYEKHSYNHYNTQSTHGYNHQNIFDLGWRRNFTEVMGPWWHLWLVPVGNSKGDGVTFPTSTYSYSSFPMEDPGEP</sequence>
<keyword evidence="4 10" id="KW-1133">Transmembrane helix</keyword>
<feature type="transmembrane region" description="Helical" evidence="10">
    <location>
        <begin position="355"/>
        <end position="381"/>
    </location>
</feature>
<gene>
    <name evidence="13" type="primary">PFA3</name>
    <name evidence="13" type="ORF">IWQ62_002010</name>
</gene>
<dbReference type="GO" id="GO:0016020">
    <property type="term" value="C:membrane"/>
    <property type="evidence" value="ECO:0007669"/>
    <property type="project" value="UniProtKB-SubCell"/>
</dbReference>
<reference evidence="13" key="1">
    <citation type="submission" date="2022-07" db="EMBL/GenBank/DDBJ databases">
        <title>Phylogenomic reconstructions and comparative analyses of Kickxellomycotina fungi.</title>
        <authorList>
            <person name="Reynolds N.K."/>
            <person name="Stajich J.E."/>
            <person name="Barry K."/>
            <person name="Grigoriev I.V."/>
            <person name="Crous P."/>
            <person name="Smith M.E."/>
        </authorList>
    </citation>
    <scope>NUCLEOTIDE SEQUENCE</scope>
    <source>
        <strain evidence="13">RSA 1196</strain>
    </source>
</reference>
<feature type="compositionally biased region" description="Polar residues" evidence="11">
    <location>
        <begin position="202"/>
        <end position="218"/>
    </location>
</feature>
<evidence type="ECO:0000256" key="11">
    <source>
        <dbReference type="SAM" id="MobiDB-lite"/>
    </source>
</evidence>
<dbReference type="PANTHER" id="PTHR12246">
    <property type="entry name" value="PALMITOYLTRANSFERASE ZDHHC16"/>
    <property type="match status" value="1"/>
</dbReference>
<organism evidence="13 14">
    <name type="scientific">Dispira parvispora</name>
    <dbReference type="NCBI Taxonomy" id="1520584"/>
    <lineage>
        <taxon>Eukaryota</taxon>
        <taxon>Fungi</taxon>
        <taxon>Fungi incertae sedis</taxon>
        <taxon>Zoopagomycota</taxon>
        <taxon>Kickxellomycotina</taxon>
        <taxon>Dimargaritomycetes</taxon>
        <taxon>Dimargaritales</taxon>
        <taxon>Dimargaritaceae</taxon>
        <taxon>Dispira</taxon>
    </lineage>
</organism>
<comment type="caution">
    <text evidence="13">The sequence shown here is derived from an EMBL/GenBank/DDBJ whole genome shotgun (WGS) entry which is preliminary data.</text>
</comment>
<keyword evidence="3 10" id="KW-0812">Transmembrane</keyword>
<evidence type="ECO:0000256" key="1">
    <source>
        <dbReference type="ARBA" id="ARBA00004141"/>
    </source>
</evidence>
<comment type="domain">
    <text evidence="10">The DHHC domain is required for palmitoyltransferase activity.</text>
</comment>
<dbReference type="Proteomes" id="UP001150925">
    <property type="component" value="Unassembled WGS sequence"/>
</dbReference>
<dbReference type="EMBL" id="JANBPY010000380">
    <property type="protein sequence ID" value="KAJ1967186.1"/>
    <property type="molecule type" value="Genomic_DNA"/>
</dbReference>
<feature type="compositionally biased region" description="Acidic residues" evidence="11">
    <location>
        <begin position="105"/>
        <end position="120"/>
    </location>
</feature>
<evidence type="ECO:0000256" key="4">
    <source>
        <dbReference type="ARBA" id="ARBA00022989"/>
    </source>
</evidence>
<evidence type="ECO:0000256" key="7">
    <source>
        <dbReference type="ARBA" id="ARBA00023288"/>
    </source>
</evidence>
<feature type="domain" description="Palmitoyltransferase DHHC" evidence="12">
    <location>
        <begin position="269"/>
        <end position="392"/>
    </location>
</feature>
<feature type="transmembrane region" description="Helical" evidence="10">
    <location>
        <begin position="315"/>
        <end position="335"/>
    </location>
</feature>
<dbReference type="GO" id="GO:0019706">
    <property type="term" value="F:protein-cysteine S-palmitoyltransferase activity"/>
    <property type="evidence" value="ECO:0007669"/>
    <property type="project" value="UniProtKB-EC"/>
</dbReference>
<name>A0A9W8E364_9FUNG</name>
<feature type="region of interest" description="Disordered" evidence="11">
    <location>
        <begin position="183"/>
        <end position="223"/>
    </location>
</feature>
<keyword evidence="14" id="KW-1185">Reference proteome</keyword>
<comment type="catalytic activity">
    <reaction evidence="9 10">
        <text>L-cysteinyl-[protein] + hexadecanoyl-CoA = S-hexadecanoyl-L-cysteinyl-[protein] + CoA</text>
        <dbReference type="Rhea" id="RHEA:36683"/>
        <dbReference type="Rhea" id="RHEA-COMP:10131"/>
        <dbReference type="Rhea" id="RHEA-COMP:11032"/>
        <dbReference type="ChEBI" id="CHEBI:29950"/>
        <dbReference type="ChEBI" id="CHEBI:57287"/>
        <dbReference type="ChEBI" id="CHEBI:57379"/>
        <dbReference type="ChEBI" id="CHEBI:74151"/>
        <dbReference type="EC" id="2.3.1.225"/>
    </reaction>
</comment>
<dbReference type="PROSITE" id="PS50216">
    <property type="entry name" value="DHHC"/>
    <property type="match status" value="1"/>
</dbReference>
<evidence type="ECO:0000256" key="3">
    <source>
        <dbReference type="ARBA" id="ARBA00022692"/>
    </source>
</evidence>
<evidence type="ECO:0000256" key="6">
    <source>
        <dbReference type="ARBA" id="ARBA00023139"/>
    </source>
</evidence>
<keyword evidence="2 10" id="KW-0808">Transferase</keyword>
<dbReference type="AlphaFoldDB" id="A0A9W8E364"/>
<evidence type="ECO:0000256" key="8">
    <source>
        <dbReference type="ARBA" id="ARBA00023315"/>
    </source>
</evidence>
<dbReference type="EC" id="2.3.1.225" evidence="10"/>
<protein>
    <recommendedName>
        <fullName evidence="10">Palmitoyltransferase</fullName>
        <ecNumber evidence="10">2.3.1.225</ecNumber>
    </recommendedName>
</protein>
<proteinExistence type="inferred from homology"/>
<evidence type="ECO:0000313" key="14">
    <source>
        <dbReference type="Proteomes" id="UP001150925"/>
    </source>
</evidence>
<feature type="transmembrane region" description="Helical" evidence="10">
    <location>
        <begin position="63"/>
        <end position="81"/>
    </location>
</feature>
<keyword evidence="6" id="KW-0564">Palmitate</keyword>
<evidence type="ECO:0000256" key="2">
    <source>
        <dbReference type="ARBA" id="ARBA00022679"/>
    </source>
</evidence>
<comment type="similarity">
    <text evidence="10">Belongs to the DHHC palmitoyltransferase family.</text>
</comment>
<dbReference type="InterPro" id="IPR001594">
    <property type="entry name" value="Palmitoyltrfase_DHHC"/>
</dbReference>
<evidence type="ECO:0000256" key="5">
    <source>
        <dbReference type="ARBA" id="ARBA00023136"/>
    </source>
</evidence>
<keyword evidence="7" id="KW-0449">Lipoprotein</keyword>